<keyword evidence="15" id="KW-1185">Reference proteome</keyword>
<feature type="compositionally biased region" description="Basic and acidic residues" evidence="11">
    <location>
        <begin position="464"/>
        <end position="476"/>
    </location>
</feature>
<dbReference type="InterPro" id="IPR036226">
    <property type="entry name" value="LipOase_C_sf"/>
</dbReference>
<dbReference type="PANTHER" id="PTHR11771">
    <property type="entry name" value="LIPOXYGENASE"/>
    <property type="match status" value="1"/>
</dbReference>
<dbReference type="GO" id="GO:0034440">
    <property type="term" value="P:lipid oxidation"/>
    <property type="evidence" value="ECO:0007669"/>
    <property type="project" value="InterPro"/>
</dbReference>
<feature type="region of interest" description="Disordered" evidence="11">
    <location>
        <begin position="442"/>
        <end position="482"/>
    </location>
</feature>
<feature type="domain" description="PLAT" evidence="12">
    <location>
        <begin position="1"/>
        <end position="69"/>
    </location>
</feature>
<dbReference type="PROSITE" id="PS50095">
    <property type="entry name" value="PLAT"/>
    <property type="match status" value="1"/>
</dbReference>
<evidence type="ECO:0000256" key="2">
    <source>
        <dbReference type="ARBA" id="ARBA00022516"/>
    </source>
</evidence>
<dbReference type="PRINTS" id="PR00087">
    <property type="entry name" value="LIPOXYGENASE"/>
</dbReference>
<dbReference type="Gene3D" id="3.10.450.60">
    <property type="match status" value="1"/>
</dbReference>
<organism evidence="14 15">
    <name type="scientific">Iris pallida</name>
    <name type="common">Sweet iris</name>
    <dbReference type="NCBI Taxonomy" id="29817"/>
    <lineage>
        <taxon>Eukaryota</taxon>
        <taxon>Viridiplantae</taxon>
        <taxon>Streptophyta</taxon>
        <taxon>Embryophyta</taxon>
        <taxon>Tracheophyta</taxon>
        <taxon>Spermatophyta</taxon>
        <taxon>Magnoliopsida</taxon>
        <taxon>Liliopsida</taxon>
        <taxon>Asparagales</taxon>
        <taxon>Iridaceae</taxon>
        <taxon>Iridoideae</taxon>
        <taxon>Irideae</taxon>
        <taxon>Iris</taxon>
    </lineage>
</organism>
<dbReference type="Gene3D" id="2.60.60.20">
    <property type="entry name" value="PLAT/LH2 domain"/>
    <property type="match status" value="1"/>
</dbReference>
<name>A0AAX6EYX3_IRIPA</name>
<evidence type="ECO:0000256" key="7">
    <source>
        <dbReference type="ARBA" id="ARBA00023002"/>
    </source>
</evidence>
<evidence type="ECO:0000256" key="4">
    <source>
        <dbReference type="ARBA" id="ARBA00022767"/>
    </source>
</evidence>
<evidence type="ECO:0000256" key="1">
    <source>
        <dbReference type="ARBA" id="ARBA00009419"/>
    </source>
</evidence>
<dbReference type="EMBL" id="JANAVB010033017">
    <property type="protein sequence ID" value="KAJ6809407.1"/>
    <property type="molecule type" value="Genomic_DNA"/>
</dbReference>
<evidence type="ECO:0000256" key="3">
    <source>
        <dbReference type="ARBA" id="ARBA00022723"/>
    </source>
</evidence>
<keyword evidence="2" id="KW-0444">Lipid biosynthesis</keyword>
<dbReference type="GO" id="GO:0006633">
    <property type="term" value="P:fatty acid biosynthetic process"/>
    <property type="evidence" value="ECO:0007669"/>
    <property type="project" value="UniProtKB-KW"/>
</dbReference>
<proteinExistence type="inferred from homology"/>
<evidence type="ECO:0000256" key="9">
    <source>
        <dbReference type="ARBA" id="ARBA00023160"/>
    </source>
</evidence>
<dbReference type="Pfam" id="PF00305">
    <property type="entry name" value="Lipoxygenase"/>
    <property type="match status" value="1"/>
</dbReference>
<evidence type="ECO:0000256" key="8">
    <source>
        <dbReference type="ARBA" id="ARBA00023098"/>
    </source>
</evidence>
<dbReference type="Proteomes" id="UP001140949">
    <property type="component" value="Unassembled WGS sequence"/>
</dbReference>
<reference evidence="14" key="2">
    <citation type="submission" date="2023-04" db="EMBL/GenBank/DDBJ databases">
        <authorList>
            <person name="Bruccoleri R.E."/>
            <person name="Oakeley E.J."/>
            <person name="Faust A.-M."/>
            <person name="Dessus-Babus S."/>
            <person name="Altorfer M."/>
            <person name="Burckhardt D."/>
            <person name="Oertli M."/>
            <person name="Naumann U."/>
            <person name="Petersen F."/>
            <person name="Wong J."/>
        </authorList>
    </citation>
    <scope>NUCLEOTIDE SEQUENCE</scope>
    <source>
        <strain evidence="14">GSM-AAB239-AS_SAM_17_03QT</strain>
        <tissue evidence="14">Leaf</tissue>
    </source>
</reference>
<dbReference type="Gene3D" id="1.20.245.10">
    <property type="entry name" value="Lipoxygenase-1, Domain 5"/>
    <property type="match status" value="1"/>
</dbReference>
<dbReference type="InterPro" id="IPR001024">
    <property type="entry name" value="PLAT/LH2_dom"/>
</dbReference>
<feature type="domain" description="Lipoxygenase" evidence="13">
    <location>
        <begin position="72"/>
        <end position="434"/>
    </location>
</feature>
<feature type="region of interest" description="Disordered" evidence="11">
    <location>
        <begin position="128"/>
        <end position="149"/>
    </location>
</feature>
<evidence type="ECO:0000259" key="13">
    <source>
        <dbReference type="PROSITE" id="PS51393"/>
    </source>
</evidence>
<evidence type="ECO:0000313" key="15">
    <source>
        <dbReference type="Proteomes" id="UP001140949"/>
    </source>
</evidence>
<keyword evidence="3" id="KW-0479">Metal-binding</keyword>
<dbReference type="SUPFAM" id="SSF49723">
    <property type="entry name" value="Lipase/lipooxygenase domain (PLAT/LH2 domain)"/>
    <property type="match status" value="1"/>
</dbReference>
<keyword evidence="8" id="KW-0443">Lipid metabolism</keyword>
<dbReference type="Gene3D" id="4.10.375.10">
    <property type="entry name" value="Lipoxygenase-1, Domain 2"/>
    <property type="match status" value="1"/>
</dbReference>
<dbReference type="InterPro" id="IPR000907">
    <property type="entry name" value="LipOase"/>
</dbReference>
<evidence type="ECO:0000256" key="11">
    <source>
        <dbReference type="SAM" id="MobiDB-lite"/>
    </source>
</evidence>
<evidence type="ECO:0000256" key="10">
    <source>
        <dbReference type="PROSITE-ProRule" id="PRU00152"/>
    </source>
</evidence>
<keyword evidence="7" id="KW-0560">Oxidoreductase</keyword>
<dbReference type="Gene3D" id="4.10.372.10">
    <property type="entry name" value="Lipoxygenase-1, Domain 3"/>
    <property type="match status" value="1"/>
</dbReference>
<comment type="caution">
    <text evidence="14">The sequence shown here is derived from an EMBL/GenBank/DDBJ whole genome shotgun (WGS) entry which is preliminary data.</text>
</comment>
<dbReference type="PRINTS" id="PR00468">
    <property type="entry name" value="PLTLPOXGNASE"/>
</dbReference>
<keyword evidence="6" id="KW-0223">Dioxygenase</keyword>
<dbReference type="InterPro" id="IPR001246">
    <property type="entry name" value="LipOase_plant"/>
</dbReference>
<sequence>MKTTTYQVLFSLEPEFGIPGAVVVNNGDKNEFFLRFVIVELLDGANICFNCNSWVYPESKTNADRLFFSNTSYLPSKTPVALQDLRLEELVHLRGNGTGRRMEWERIYDYALYNDLGDPDKGEHHVRPVLGGSKQYPYPRRGRTGRPLSHKDRLTETRHKIINLDFYVPPEERFSPSKLSEFITNSIHAVVHFVIPEVKSLLEGDVGSFKSFDQMRKDLYSGNRSYFLEGKVMESLKAFLPEDIYAEVVRTIKGKANSVKFPVPRVIATNEYAWKSDEEFAREMLAGINPVVIRRLEAFPPVGSGGSRSSITNNHVERNLGGLSIQQAMYRKRIFILDHHDYLMPYLAQINSQGDICAYASRTLLFLRDDETLMPLVVELSLPGPKKGEVKNRVFLPASEGNDAALWQLAKAHVAVNDSGYHQLISHWQAAHACRRRALHHSYEKATEHDASDPQATRPPFQGHDADKHTCSERPPEFWWDP</sequence>
<evidence type="ECO:0000256" key="6">
    <source>
        <dbReference type="ARBA" id="ARBA00022964"/>
    </source>
</evidence>
<dbReference type="InterPro" id="IPR036392">
    <property type="entry name" value="PLAT/LH2_dom_sf"/>
</dbReference>
<dbReference type="GO" id="GO:0016702">
    <property type="term" value="F:oxidoreductase activity, acting on single donors with incorporation of molecular oxygen, incorporation of two atoms of oxygen"/>
    <property type="evidence" value="ECO:0007669"/>
    <property type="project" value="InterPro"/>
</dbReference>
<dbReference type="InterPro" id="IPR027433">
    <property type="entry name" value="Lipoxygenase_dom_3"/>
</dbReference>
<comment type="similarity">
    <text evidence="1">Belongs to the lipoxygenase family.</text>
</comment>
<evidence type="ECO:0000313" key="14">
    <source>
        <dbReference type="EMBL" id="KAJ6809407.1"/>
    </source>
</evidence>
<feature type="compositionally biased region" description="Basic and acidic residues" evidence="11">
    <location>
        <begin position="442"/>
        <end position="452"/>
    </location>
</feature>
<evidence type="ECO:0000259" key="12">
    <source>
        <dbReference type="PROSITE" id="PS50095"/>
    </source>
</evidence>
<dbReference type="SUPFAM" id="SSF48484">
    <property type="entry name" value="Lipoxigenase"/>
    <property type="match status" value="1"/>
</dbReference>
<keyword evidence="5" id="KW-0276">Fatty acid metabolism</keyword>
<keyword evidence="4" id="KW-0925">Oxylipin biosynthesis</keyword>
<reference evidence="14" key="1">
    <citation type="journal article" date="2023" name="GigaByte">
        <title>Genome assembly of the bearded iris, Iris pallida Lam.</title>
        <authorList>
            <person name="Bruccoleri R.E."/>
            <person name="Oakeley E.J."/>
            <person name="Faust A.M.E."/>
            <person name="Altorfer M."/>
            <person name="Dessus-Babus S."/>
            <person name="Burckhardt D."/>
            <person name="Oertli M."/>
            <person name="Naumann U."/>
            <person name="Petersen F."/>
            <person name="Wong J."/>
        </authorList>
    </citation>
    <scope>NUCLEOTIDE SEQUENCE</scope>
    <source>
        <strain evidence="14">GSM-AAB239-AS_SAM_17_03QT</strain>
    </source>
</reference>
<dbReference type="InterPro" id="IPR013819">
    <property type="entry name" value="LipOase_C"/>
</dbReference>
<dbReference type="GO" id="GO:0046872">
    <property type="term" value="F:metal ion binding"/>
    <property type="evidence" value="ECO:0007669"/>
    <property type="project" value="UniProtKB-KW"/>
</dbReference>
<accession>A0AAX6EYX3</accession>
<dbReference type="AlphaFoldDB" id="A0AAX6EYX3"/>
<evidence type="ECO:0000256" key="5">
    <source>
        <dbReference type="ARBA" id="ARBA00022832"/>
    </source>
</evidence>
<comment type="caution">
    <text evidence="10">Lacks conserved residue(s) required for the propagation of feature annotation.</text>
</comment>
<gene>
    <name evidence="14" type="ORF">M6B38_160550</name>
</gene>
<keyword evidence="9" id="KW-0275">Fatty acid biosynthesis</keyword>
<dbReference type="PROSITE" id="PS51393">
    <property type="entry name" value="LIPOXYGENASE_3"/>
    <property type="match status" value="1"/>
</dbReference>
<dbReference type="GO" id="GO:0031408">
    <property type="term" value="P:oxylipin biosynthetic process"/>
    <property type="evidence" value="ECO:0007669"/>
    <property type="project" value="UniProtKB-KW"/>
</dbReference>
<protein>
    <submittedName>
        <fullName evidence="14">Linoleate 9S-lipoxygenase 6-like</fullName>
    </submittedName>
</protein>